<dbReference type="PANTHER" id="PTHR12338:SF5">
    <property type="entry name" value="ANTIGEN 43-RELATED"/>
    <property type="match status" value="1"/>
</dbReference>
<dbReference type="InterPro" id="IPR050909">
    <property type="entry name" value="Bact_Autotransporter_VF"/>
</dbReference>
<dbReference type="InterPro" id="IPR036709">
    <property type="entry name" value="Autotransporte_beta_dom_sf"/>
</dbReference>
<dbReference type="EMBL" id="ADIZ01000031">
    <property type="protein sequence ID" value="OSK92297.1"/>
    <property type="molecule type" value="Genomic_DNA"/>
</dbReference>
<feature type="compositionally biased region" description="Pro residues" evidence="1">
    <location>
        <begin position="1228"/>
        <end position="1238"/>
    </location>
</feature>
<dbReference type="NCBIfam" id="TIGR04415">
    <property type="entry name" value="O_hepto_targRPT"/>
    <property type="match status" value="9"/>
</dbReference>
<dbReference type="InterPro" id="IPR003991">
    <property type="entry name" value="Pertactin_virulence_factor"/>
</dbReference>
<dbReference type="PROSITE" id="PS51208">
    <property type="entry name" value="AUTOTRANSPORTER"/>
    <property type="match status" value="1"/>
</dbReference>
<evidence type="ECO:0000256" key="1">
    <source>
        <dbReference type="SAM" id="MobiDB-lite"/>
    </source>
</evidence>
<keyword evidence="3" id="KW-0067">ATP-binding</keyword>
<dbReference type="InterPro" id="IPR004899">
    <property type="entry name" value="Pertactin_central"/>
</dbReference>
<feature type="compositionally biased region" description="Pro residues" evidence="1">
    <location>
        <begin position="1246"/>
        <end position="1264"/>
    </location>
</feature>
<dbReference type="InterPro" id="IPR012332">
    <property type="entry name" value="Autotransporter_pectin_lyase_C"/>
</dbReference>
<dbReference type="InterPro" id="IPR005546">
    <property type="entry name" value="Autotransporte_beta"/>
</dbReference>
<sequence>MNTIHLRCLFRMNPLVWCLWADVAAKLRSLKRYSVFTFQRMKFMNRTSPHYCRRSVLSLLISALIYAPPGMAAFTTNVIGVVNDETVDGVQKVDERGTTNNTHIINHGQQNVEGGVSNGSIIESGGYQDVGRHNNFVGQANNTTINGGRQSIHDGGISTGTTIESGNQDVYTGGISNGTTIKGGNSHISGGTANGTIIDGGSQRVTTQGHVDSTTINKSGSQDITQGSLATNTTINGGRQYVEQSTVETTTIKNGGEQRVYESRALDTTIEGGTQSLNSKSTAKNTQIYSGGTQIVDNTSTSDVIEVYSGGVLDVSGGTATNVTQHDGAILKTNTNGTTVNGTNSEGAFSIHNHVADNVLLENGGHLDINAYGSANKTIIKDKGTMSVLTNAKADATRIDNGGVMDVAGNATNTIINGGTQNINNYGIATGTNINSGTQNIKSGGKADTTIISSGSRQVVEKDGTAIGSNISAGGSLIVYTGGIAHGVNQETGSALVANTGAGTDIEGYNKLSHFTITGGEANYVVLENTGELTVVAKTSAKNTTIDAGGKLIVQKEAKTDSTRLNNGGVLEVQDGGEAKHVEQQSGGALIASTTSGTLIEGTNSYGDAFYIRNSEAKNVVLENAGSLTVVTGSRAVDTIINANGKMDVYGKDVGTVLNSAGTQTIYASATSDKANIKGGKQTVYGLATEANIESGEQIVDGGSTEKTHINGGTQTVQNYGKAINTDIVSGLQQIMANGTAEGSIINGGSQVVNEGGLAENSVLNDGGTLDVREKGSATGIQQSSQGALVATTRATRVTGTRADGVAFSIEQGAANNILLANGGVLTVESDTTSAKTQVNTGGREIVKTKATATGTTLTGGEQIVEGVANETTINDGGIQTVSANGEAIKTKINEGGTLTVNDNGKATDIVQNSGAALQTSTADGIEISGTHQYGTFSISGNLATNMLLENGGNLLVLAGTEARDSTVGKGGAMQNLGQDSATKVNSGGQYTLGRSKDEFQALARAEDLQVAGGTAIVYAGTLADASVSGATGSLSLMTPRDNVTPVKLEGAVRITDSATLTLGNGVDTTLADLTAASRGSVWLNSNNSCAGTSNCEYRVNSLLLNDGNVYLSAQTAAPATTNGIYNTLTTNELSGSGNFYLHTNVAGSRGDQLVVNYNATGNFKIFVQDTGVSPQSDDAMTLVKTGGGDASFTLGNTGGFVDLGTYEYVLKSDGNSNWNLTNDVKPNPDPNPNPNPKPDPKPDPTPDPNPKPDPTPEPTPTPVPEKRITPSTAAVLNMAATLPLVFDAELNSIRERLNIMKASPHNNNVWGATYNTRNNVTTDAGAGFEQTLTGMTVGIDSRNDIPEGIATLGAFIGYSHSHIGFDRGGHGSVGSYSLGGYASWEHESGFYLDGVVKLNRFESNVAGKMSSGGAANGSYHSNGLGGHIETGMRFTDGNWNLTPYASLTGFTADNPEYHLSNGMESKSVDTRSIYRELGATLSYNMRLGNGMEVEPWLKAAVRKEFVDDNRVKVNNDGNFVNDLSGRRGIYQAGIKASFSSTLSGHLGVGYSNGADVESPWNAVAGVNWSF</sequence>
<protein>
    <submittedName>
        <fullName evidence="3">Putative ATP-binding component of a transport system</fullName>
    </submittedName>
</protein>
<dbReference type="SUPFAM" id="SSF103515">
    <property type="entry name" value="Autotransporter"/>
    <property type="match status" value="1"/>
</dbReference>
<dbReference type="NCBIfam" id="TIGR01414">
    <property type="entry name" value="autotrans_barl"/>
    <property type="match status" value="1"/>
</dbReference>
<dbReference type="PANTHER" id="PTHR12338">
    <property type="entry name" value="AUTOTRANSPORTER"/>
    <property type="match status" value="1"/>
</dbReference>
<dbReference type="PRINTS" id="PR01484">
    <property type="entry name" value="PRTACTNFAMLY"/>
</dbReference>
<evidence type="ECO:0000313" key="3">
    <source>
        <dbReference type="EMBL" id="OSK92297.1"/>
    </source>
</evidence>
<dbReference type="Pfam" id="PF03212">
    <property type="entry name" value="Pertactin"/>
    <property type="match status" value="1"/>
</dbReference>
<name>A0A1X3IWY0_ECOLX</name>
<dbReference type="GO" id="GO:0005524">
    <property type="term" value="F:ATP binding"/>
    <property type="evidence" value="ECO:0007669"/>
    <property type="project" value="UniProtKB-KW"/>
</dbReference>
<evidence type="ECO:0000313" key="4">
    <source>
        <dbReference type="Proteomes" id="UP000193942"/>
    </source>
</evidence>
<dbReference type="InterPro" id="IPR006315">
    <property type="entry name" value="OM_autotransptr_brl_dom"/>
</dbReference>
<comment type="caution">
    <text evidence="3">The sequence shown here is derived from an EMBL/GenBank/DDBJ whole genome shotgun (WGS) entry which is preliminary data.</text>
</comment>
<proteinExistence type="predicted"/>
<keyword evidence="3" id="KW-0547">Nucleotide-binding</keyword>
<dbReference type="Pfam" id="PF16168">
    <property type="entry name" value="AIDA"/>
    <property type="match status" value="6"/>
</dbReference>
<reference evidence="3 4" key="1">
    <citation type="submission" date="2010-04" db="EMBL/GenBank/DDBJ databases">
        <title>The Genome Sequence of Escherichia coli TA447.</title>
        <authorList>
            <consortium name="The Broad Institute Genome Sequencing Platform"/>
            <consortium name="The Broad Institute Genome Sequencing Center for Infectious Disease"/>
            <person name="Feldgarden M."/>
            <person name="Gordon D.M."/>
            <person name="Johnson J.R."/>
            <person name="Johnston B.D."/>
            <person name="Young S."/>
            <person name="Zeng Q."/>
            <person name="Koehrsen M."/>
            <person name="Alvarado L."/>
            <person name="Berlin A.M."/>
            <person name="Borenstein D."/>
            <person name="Chapman S.B."/>
            <person name="Chen Z."/>
            <person name="Engels R."/>
            <person name="Freedman E."/>
            <person name="Gellesch M."/>
            <person name="Goldberg J."/>
            <person name="Griggs A."/>
            <person name="Gujja S."/>
            <person name="Heilman E.R."/>
            <person name="Heiman D.I."/>
            <person name="Hepburn T.A."/>
            <person name="Howarth C."/>
            <person name="Jen D."/>
            <person name="Larson L."/>
            <person name="Mehta T."/>
            <person name="Park D."/>
            <person name="Pearson M."/>
            <person name="Richards J."/>
            <person name="Roberts A."/>
            <person name="Saif S."/>
            <person name="Shea T.D."/>
            <person name="Shenoy N."/>
            <person name="Sisk P."/>
            <person name="Stolte C."/>
            <person name="Sykes S.N."/>
            <person name="Walk T."/>
            <person name="White J."/>
            <person name="Yandava C."/>
            <person name="Haas B."/>
            <person name="Henn M.R."/>
            <person name="Nusbaum C."/>
            <person name="Birren B."/>
        </authorList>
    </citation>
    <scope>NUCLEOTIDE SEQUENCE [LARGE SCALE GENOMIC DNA]</scope>
    <source>
        <strain evidence="3 4">TA447</strain>
    </source>
</reference>
<feature type="region of interest" description="Disordered" evidence="1">
    <location>
        <begin position="1218"/>
        <end position="1268"/>
    </location>
</feature>
<dbReference type="CDD" id="cd01343">
    <property type="entry name" value="PL1_Passenger_AT"/>
    <property type="match status" value="1"/>
</dbReference>
<dbReference type="InterPro" id="IPR030930">
    <property type="entry name" value="AIDA"/>
</dbReference>
<evidence type="ECO:0000259" key="2">
    <source>
        <dbReference type="PROSITE" id="PS51208"/>
    </source>
</evidence>
<dbReference type="Gene3D" id="2.160.20.20">
    <property type="match status" value="4"/>
</dbReference>
<feature type="domain" description="Autotransporter" evidence="2">
    <location>
        <begin position="1303"/>
        <end position="1571"/>
    </location>
</feature>
<organism evidence="3 4">
    <name type="scientific">Escherichia coli TA447</name>
    <dbReference type="NCBI Taxonomy" id="656447"/>
    <lineage>
        <taxon>Bacteria</taxon>
        <taxon>Pseudomonadati</taxon>
        <taxon>Pseudomonadota</taxon>
        <taxon>Gammaproteobacteria</taxon>
        <taxon>Enterobacterales</taxon>
        <taxon>Enterobacteriaceae</taxon>
        <taxon>Escherichia</taxon>
    </lineage>
</organism>
<dbReference type="Proteomes" id="UP000193942">
    <property type="component" value="Unassembled WGS sequence"/>
</dbReference>
<gene>
    <name evidence="3" type="ORF">ECXG_00807</name>
</gene>
<dbReference type="SUPFAM" id="SSF51126">
    <property type="entry name" value="Pectin lyase-like"/>
    <property type="match status" value="1"/>
</dbReference>
<accession>A0A1X3IWY0</accession>
<dbReference type="Gene3D" id="2.40.128.130">
    <property type="entry name" value="Autotransporter beta-domain"/>
    <property type="match status" value="1"/>
</dbReference>
<dbReference type="InterPro" id="IPR011050">
    <property type="entry name" value="Pectin_lyase_fold/virulence"/>
</dbReference>
<dbReference type="SMART" id="SM00869">
    <property type="entry name" value="Autotransporter"/>
    <property type="match status" value="1"/>
</dbReference>
<dbReference type="Pfam" id="PF03797">
    <property type="entry name" value="Autotransporter"/>
    <property type="match status" value="1"/>
</dbReference>
<dbReference type="GO" id="GO:0019867">
    <property type="term" value="C:outer membrane"/>
    <property type="evidence" value="ECO:0007669"/>
    <property type="project" value="InterPro"/>
</dbReference>